<reference evidence="1 2" key="1">
    <citation type="journal article" date="2014" name="Genome Announc.">
        <title>Comparative Genome Analysis of Two Isolates of the Fish Pathogen Piscirickettsia salmonis from Different Hosts Reveals Major Differences in Virulence-Associated Secretion Systems.</title>
        <authorList>
            <person name="Bohle H."/>
            <person name="Henriquez P."/>
            <person name="Grothusen H."/>
            <person name="Navas E."/>
            <person name="Sandoval A."/>
            <person name="Bustamante F."/>
            <person name="Bustos P."/>
            <person name="Mancilla M."/>
        </authorList>
    </citation>
    <scope>NUCLEOTIDE SEQUENCE [LARGE SCALE GENOMIC DNA]</scope>
    <source>
        <strain evidence="2">B1-32597</strain>
    </source>
</reference>
<accession>A0A1L6TFJ8</accession>
<name>A0A1L6TFJ8_PISSA</name>
<evidence type="ECO:0000313" key="2">
    <source>
        <dbReference type="Proteomes" id="UP000029558"/>
    </source>
</evidence>
<proteinExistence type="predicted"/>
<evidence type="ECO:0000313" key="1">
    <source>
        <dbReference type="EMBL" id="ALB24292.1"/>
    </source>
</evidence>
<dbReference type="EMBL" id="CP012508">
    <property type="protein sequence ID" value="ALB24292.1"/>
    <property type="molecule type" value="Genomic_DNA"/>
</dbReference>
<dbReference type="Proteomes" id="UP000029558">
    <property type="component" value="Chromosome"/>
</dbReference>
<sequence>MNKLLTYIAIAILSLLFSYSGYSMNSSILSPFLQGNWSPANLPTNYGNILSSASLVVNSKLSWIAVGENGNILTASGSPTKGWVWIKEKSPDQTTYNKVACNDASATCIIIGNNGKIIKAVNNNNNWSISEKNSSTSQTLHGVTYEKLLDRWIAVDNSGTLVASDDGGDSWRAPQPPNATAKQFNFLKYNYR</sequence>
<organism evidence="1 2">
    <name type="scientific">Piscirickettsia salmonis</name>
    <dbReference type="NCBI Taxonomy" id="1238"/>
    <lineage>
        <taxon>Bacteria</taxon>
        <taxon>Pseudomonadati</taxon>
        <taxon>Pseudomonadota</taxon>
        <taxon>Gammaproteobacteria</taxon>
        <taxon>Thiotrichales</taxon>
        <taxon>Piscirickettsiaceae</taxon>
        <taxon>Piscirickettsia</taxon>
    </lineage>
</organism>
<gene>
    <name evidence="1" type="ORF">KU39_3119</name>
</gene>
<dbReference type="AlphaFoldDB" id="A0A1L6TFJ8"/>
<dbReference type="SUPFAM" id="SSF110296">
    <property type="entry name" value="Oligoxyloglucan reducing end-specific cellobiohydrolase"/>
    <property type="match status" value="1"/>
</dbReference>
<protein>
    <submittedName>
        <fullName evidence="1">Membrane protein</fullName>
    </submittedName>
</protein>